<dbReference type="Proteomes" id="UP000194265">
    <property type="component" value="Chromosome"/>
</dbReference>
<evidence type="ECO:0000313" key="2">
    <source>
        <dbReference type="Proteomes" id="UP000194265"/>
    </source>
</evidence>
<name>A0A1X9T1L6_9BACT</name>
<dbReference type="AlphaFoldDB" id="A0A1X9T1L6"/>
<proteinExistence type="predicted"/>
<accession>A0A1X9T1L6</accession>
<organism evidence="1 2">
    <name type="scientific">Campylobacter vicugnae</name>
    <dbReference type="NCBI Taxonomy" id="1660076"/>
    <lineage>
        <taxon>Bacteria</taxon>
        <taxon>Pseudomonadati</taxon>
        <taxon>Campylobacterota</taxon>
        <taxon>Epsilonproteobacteria</taxon>
        <taxon>Campylobacterales</taxon>
        <taxon>Campylobacteraceae</taxon>
        <taxon>Campylobacter</taxon>
    </lineage>
</organism>
<dbReference type="STRING" id="1660074.CVIC8964_0916"/>
<dbReference type="RefSeq" id="WP_086333731.1">
    <property type="nucleotide sequence ID" value="NZ_CP018791.1"/>
</dbReference>
<reference evidence="1 2" key="1">
    <citation type="journal article" date="2017" name="Genome Biol. Evol.">
        <title>Comparative Genomic Analysis Identifies a Campylobacter Clade Deficient in Selenium Metabolism.</title>
        <authorList>
            <person name="Miller W.G."/>
            <person name="Yee E."/>
            <person name="Lopes B.S."/>
            <person name="Chapman M.H."/>
            <person name="Huynh S."/>
            <person name="Bono J.L."/>
            <person name="Parker C.T."/>
            <person name="Strachan N.J.C."/>
            <person name="Forbes K.J."/>
        </authorList>
    </citation>
    <scope>NUCLEOTIDE SEQUENCE [LARGE SCALE GENOMIC DNA]</scope>
    <source>
        <strain evidence="1 2">RM8964</strain>
    </source>
</reference>
<evidence type="ECO:0000313" key="1">
    <source>
        <dbReference type="EMBL" id="ARR02326.1"/>
    </source>
</evidence>
<dbReference type="EMBL" id="CP018791">
    <property type="protein sequence ID" value="ARR02326.1"/>
    <property type="molecule type" value="Genomic_DNA"/>
</dbReference>
<sequence>MKYEYFISYAHNNGFGYSSVTLEQKIDGCELLLEIAKKITKDGNFNSQVIILNFILLRIKDARSYHWHFHRCIRVYKSKF</sequence>
<gene>
    <name evidence="1" type="ORF">CVIC8964_0916</name>
</gene>
<protein>
    <submittedName>
        <fullName evidence="1">Uncharacterized protein</fullName>
    </submittedName>
</protein>